<dbReference type="SMART" id="SM00861">
    <property type="entry name" value="Transket_pyr"/>
    <property type="match status" value="1"/>
</dbReference>
<dbReference type="PANTHER" id="PTHR43825">
    <property type="entry name" value="PYRUVATE DEHYDROGENASE E1 COMPONENT"/>
    <property type="match status" value="1"/>
</dbReference>
<dbReference type="EMBL" id="CAACVI010000034">
    <property type="protein sequence ID" value="VEN74520.1"/>
    <property type="molecule type" value="Genomic_DNA"/>
</dbReference>
<dbReference type="Gene3D" id="3.40.50.970">
    <property type="match status" value="1"/>
</dbReference>
<dbReference type="InterPro" id="IPR005475">
    <property type="entry name" value="Transketolase-like_Pyr-bd"/>
</dbReference>
<protein>
    <submittedName>
        <fullName evidence="5">Transketolase</fullName>
    </submittedName>
</protein>
<dbReference type="AlphaFoldDB" id="A0A484HH23"/>
<proteinExistence type="inferred from homology"/>
<comment type="cofactor">
    <cofactor evidence="1">
        <name>thiamine diphosphate</name>
        <dbReference type="ChEBI" id="CHEBI:58937"/>
    </cofactor>
</comment>
<dbReference type="FunFam" id="3.40.50.970:FF:000129">
    <property type="entry name" value="Transketolase"/>
    <property type="match status" value="1"/>
</dbReference>
<dbReference type="InterPro" id="IPR009014">
    <property type="entry name" value="Transketo_C/PFOR_II"/>
</dbReference>
<dbReference type="Gene3D" id="3.40.50.920">
    <property type="match status" value="1"/>
</dbReference>
<evidence type="ECO:0000256" key="3">
    <source>
        <dbReference type="ARBA" id="ARBA00023052"/>
    </source>
</evidence>
<dbReference type="InterPro" id="IPR029061">
    <property type="entry name" value="THDP-binding"/>
</dbReference>
<organism evidence="5">
    <name type="scientific">uncultured Desulfobacteraceae bacterium</name>
    <dbReference type="NCBI Taxonomy" id="218296"/>
    <lineage>
        <taxon>Bacteria</taxon>
        <taxon>Pseudomonadati</taxon>
        <taxon>Thermodesulfobacteriota</taxon>
        <taxon>Desulfobacteria</taxon>
        <taxon>Desulfobacterales</taxon>
        <taxon>Desulfobacteraceae</taxon>
        <taxon>environmental samples</taxon>
    </lineage>
</organism>
<dbReference type="PANTHER" id="PTHR43825:SF5">
    <property type="entry name" value="HYPOTHETICAL TRANSKETOLASE FAMILY PROTEIN"/>
    <property type="match status" value="1"/>
</dbReference>
<keyword evidence="3" id="KW-0786">Thiamine pyrophosphate</keyword>
<evidence type="ECO:0000313" key="5">
    <source>
        <dbReference type="EMBL" id="VEN74520.1"/>
    </source>
</evidence>
<dbReference type="SUPFAM" id="SSF52922">
    <property type="entry name" value="TK C-terminal domain-like"/>
    <property type="match status" value="1"/>
</dbReference>
<feature type="domain" description="Transketolase-like pyrimidine-binding" evidence="4">
    <location>
        <begin position="1"/>
        <end position="163"/>
    </location>
</feature>
<dbReference type="CDD" id="cd07033">
    <property type="entry name" value="TPP_PYR_DXS_TK_like"/>
    <property type="match status" value="1"/>
</dbReference>
<name>A0A484HH23_9BACT</name>
<dbReference type="InterPro" id="IPR033248">
    <property type="entry name" value="Transketolase_C"/>
</dbReference>
<comment type="similarity">
    <text evidence="2">Belongs to the transketolase family.</text>
</comment>
<accession>A0A484HH23</accession>
<evidence type="ECO:0000256" key="2">
    <source>
        <dbReference type="ARBA" id="ARBA00007131"/>
    </source>
</evidence>
<sequence length="306" mass="33403">MRKTCLEMVYKLAKEDPRIVFIGSDLGFGALSEFKTEMPDRFFMEGVYEANLAGMAAGLALEGKIVYFNTIATFITRRCFEQVALDLCLHNVNVRLIGNGGGMVYAPLGPTHEAIEDIAIMRAIPNMTIVAPADADEMRRVMPLTVDHAGPLYIRLGKGYDPIVTTDEIPFEIGRGLPVRHGKDALIVTTGITLKLSLAAAENLKTKGIDVGILHLPTVKPLDTDRLLEMAAPVKAIVSVEEHTIIGGLGSAVAEILFEANFNETKKFKRIGIPDVFPDGYGSQNSLMERYGITSDAIISTIKNFF</sequence>
<evidence type="ECO:0000256" key="1">
    <source>
        <dbReference type="ARBA" id="ARBA00001964"/>
    </source>
</evidence>
<evidence type="ECO:0000259" key="4">
    <source>
        <dbReference type="SMART" id="SM00861"/>
    </source>
</evidence>
<dbReference type="InterPro" id="IPR051157">
    <property type="entry name" value="PDH/Transketolase"/>
</dbReference>
<dbReference type="Pfam" id="PF02780">
    <property type="entry name" value="Transketolase_C"/>
    <property type="match status" value="1"/>
</dbReference>
<gene>
    <name evidence="5" type="ORF">EPICR_40102</name>
</gene>
<dbReference type="SUPFAM" id="SSF52518">
    <property type="entry name" value="Thiamin diphosphate-binding fold (THDP-binding)"/>
    <property type="match status" value="1"/>
</dbReference>
<reference evidence="5" key="1">
    <citation type="submission" date="2019-01" db="EMBL/GenBank/DDBJ databases">
        <authorList>
            <consortium name="Genoscope - CEA"/>
            <person name="William W."/>
        </authorList>
    </citation>
    <scope>NUCLEOTIDE SEQUENCE</scope>
    <source>
        <strain evidence="5">CR-1</strain>
    </source>
</reference>
<dbReference type="Pfam" id="PF02779">
    <property type="entry name" value="Transket_pyr"/>
    <property type="match status" value="1"/>
</dbReference>